<dbReference type="RefSeq" id="WP_067647842.1">
    <property type="nucleotide sequence ID" value="NZ_KQ961027.1"/>
</dbReference>
<evidence type="ECO:0000313" key="2">
    <source>
        <dbReference type="Proteomes" id="UP000070498"/>
    </source>
</evidence>
<dbReference type="AlphaFoldDB" id="A0A135P0M7"/>
<protein>
    <submittedName>
        <fullName evidence="1">Uncharacterized protein</fullName>
    </submittedName>
</protein>
<accession>A0A135P0M7</accession>
<proteinExistence type="predicted"/>
<keyword evidence="2" id="KW-1185">Reference proteome</keyword>
<reference evidence="1 2" key="1">
    <citation type="submission" date="2015-11" db="EMBL/GenBank/DDBJ databases">
        <title>Draft genome sequence of Agrobacterium sp. R89-1.</title>
        <authorList>
            <person name="Zahradnik J."/>
            <person name="Kyslikova E."/>
            <person name="Palyzova A."/>
            <person name="Kyslik P."/>
        </authorList>
    </citation>
    <scope>NUCLEOTIDE SEQUENCE [LARGE SCALE GENOMIC DNA]</scope>
    <source>
        <strain evidence="1 2">R89-1</strain>
    </source>
</reference>
<organism evidence="1 2">
    <name type="scientific">Agrobacterium bohemicum</name>
    <dbReference type="NCBI Taxonomy" id="2052828"/>
    <lineage>
        <taxon>Bacteria</taxon>
        <taxon>Pseudomonadati</taxon>
        <taxon>Pseudomonadota</taxon>
        <taxon>Alphaproteobacteria</taxon>
        <taxon>Hyphomicrobiales</taxon>
        <taxon>Rhizobiaceae</taxon>
        <taxon>Rhizobium/Agrobacterium group</taxon>
        <taxon>Agrobacterium</taxon>
    </lineage>
</organism>
<sequence length="66" mass="7751">MVLLHSAQGMEWQSPPKGTSLKTLGEAEEQGFILIRGEFQKRQFRLTSLGFEYVERDKRRLEARRL</sequence>
<comment type="caution">
    <text evidence="1">The sequence shown here is derived from an EMBL/GenBank/DDBJ whole genome shotgun (WGS) entry which is preliminary data.</text>
</comment>
<dbReference type="STRING" id="2052828.ATO67_10055"/>
<gene>
    <name evidence="1" type="ORF">ATO67_10055</name>
</gene>
<dbReference type="EMBL" id="LNUW01000035">
    <property type="protein sequence ID" value="KXG84964.1"/>
    <property type="molecule type" value="Genomic_DNA"/>
</dbReference>
<dbReference type="Proteomes" id="UP000070498">
    <property type="component" value="Unassembled WGS sequence"/>
</dbReference>
<name>A0A135P0M7_9HYPH</name>
<dbReference type="OrthoDB" id="8295428at2"/>
<evidence type="ECO:0000313" key="1">
    <source>
        <dbReference type="EMBL" id="KXG84964.1"/>
    </source>
</evidence>